<reference evidence="2" key="2">
    <citation type="submission" date="2024-11" db="EMBL/GenBank/DDBJ databases">
        <authorList>
            <person name="Burger M."/>
            <person name="Chory J."/>
        </authorList>
    </citation>
    <scope>NUCLEOTIDE SEQUENCE</scope>
    <source>
        <strain evidence="2">Tecolote</strain>
        <tissue evidence="2">Flower</tissue>
    </source>
</reference>
<organism evidence="2 3">
    <name type="scientific">Castilleja foliolosa</name>
    <dbReference type="NCBI Taxonomy" id="1961234"/>
    <lineage>
        <taxon>Eukaryota</taxon>
        <taxon>Viridiplantae</taxon>
        <taxon>Streptophyta</taxon>
        <taxon>Embryophyta</taxon>
        <taxon>Tracheophyta</taxon>
        <taxon>Spermatophyta</taxon>
        <taxon>Magnoliopsida</taxon>
        <taxon>eudicotyledons</taxon>
        <taxon>Gunneridae</taxon>
        <taxon>Pentapetalae</taxon>
        <taxon>asterids</taxon>
        <taxon>lamiids</taxon>
        <taxon>Lamiales</taxon>
        <taxon>Orobanchaceae</taxon>
        <taxon>Pedicularideae</taxon>
        <taxon>Castillejinae</taxon>
        <taxon>Castilleja</taxon>
    </lineage>
</organism>
<reference evidence="2" key="1">
    <citation type="journal article" date="2024" name="IScience">
        <title>Strigolactones Initiate the Formation of Haustorium-like Structures in Castilleja.</title>
        <authorList>
            <person name="Buerger M."/>
            <person name="Peterson D."/>
            <person name="Chory J."/>
        </authorList>
    </citation>
    <scope>NUCLEOTIDE SEQUENCE</scope>
    <source>
        <strain evidence="2">Tecolote</strain>
        <tissue evidence="2">Flower</tissue>
    </source>
</reference>
<dbReference type="EMBL" id="JAVIJP010000066">
    <property type="protein sequence ID" value="KAL3620815.1"/>
    <property type="molecule type" value="Genomic_DNA"/>
</dbReference>
<evidence type="ECO:0000313" key="3">
    <source>
        <dbReference type="Proteomes" id="UP001632038"/>
    </source>
</evidence>
<dbReference type="EMBL" id="JAVIJP010000107">
    <property type="protein sequence ID" value="KAL3614205.1"/>
    <property type="molecule type" value="Genomic_DNA"/>
</dbReference>
<proteinExistence type="predicted"/>
<keyword evidence="3" id="KW-1185">Reference proteome</keyword>
<name>A0ABD3BVU0_9LAMI</name>
<evidence type="ECO:0000313" key="1">
    <source>
        <dbReference type="EMBL" id="KAL3614205.1"/>
    </source>
</evidence>
<gene>
    <name evidence="2" type="ORF">CASFOL_035727</name>
    <name evidence="1" type="ORF">CASFOL_042279</name>
</gene>
<dbReference type="AlphaFoldDB" id="A0ABD3BVU0"/>
<protein>
    <submittedName>
        <fullName evidence="2">Uncharacterized protein</fullName>
    </submittedName>
</protein>
<sequence length="55" mass="5878">MGRRVMVSHSGWSRDSIGPDQLRGAIVNYSAPSAAGGDLPKPRAFFEDMAGDSVR</sequence>
<dbReference type="Proteomes" id="UP001632038">
    <property type="component" value="Unassembled WGS sequence"/>
</dbReference>
<comment type="caution">
    <text evidence="2">The sequence shown here is derived from an EMBL/GenBank/DDBJ whole genome shotgun (WGS) entry which is preliminary data.</text>
</comment>
<evidence type="ECO:0000313" key="2">
    <source>
        <dbReference type="EMBL" id="KAL3620815.1"/>
    </source>
</evidence>
<accession>A0ABD3BVU0</accession>